<dbReference type="Gene3D" id="2.30.250.10">
    <property type="entry name" value="Aminopeptidase i, Domain 2"/>
    <property type="match status" value="1"/>
</dbReference>
<dbReference type="Gene3D" id="3.40.630.10">
    <property type="entry name" value="Zn peptidases"/>
    <property type="match status" value="1"/>
</dbReference>
<evidence type="ECO:0000256" key="4">
    <source>
        <dbReference type="ARBA" id="ARBA00022670"/>
    </source>
</evidence>
<dbReference type="SUPFAM" id="SSF101821">
    <property type="entry name" value="Aminopeptidase/glucanase lid domain"/>
    <property type="match status" value="1"/>
</dbReference>
<dbReference type="Pfam" id="PF02127">
    <property type="entry name" value="Peptidase_M18"/>
    <property type="match status" value="1"/>
</dbReference>
<keyword evidence="3 9" id="KW-0031">Aminopeptidase</keyword>
<comment type="similarity">
    <text evidence="2 9">Belongs to the peptidase M18 family.</text>
</comment>
<dbReference type="NCBIfam" id="NF002759">
    <property type="entry name" value="PRK02813.1"/>
    <property type="match status" value="1"/>
</dbReference>
<evidence type="ECO:0000256" key="3">
    <source>
        <dbReference type="ARBA" id="ARBA00022438"/>
    </source>
</evidence>
<comment type="cofactor">
    <cofactor evidence="1 10">
        <name>Zn(2+)</name>
        <dbReference type="ChEBI" id="CHEBI:29105"/>
    </cofactor>
</comment>
<dbReference type="EC" id="3.4.11.-" evidence="10"/>
<dbReference type="EMBL" id="JACSRA010000015">
    <property type="protein sequence ID" value="MBD7911808.1"/>
    <property type="molecule type" value="Genomic_DNA"/>
</dbReference>
<dbReference type="InterPro" id="IPR001948">
    <property type="entry name" value="Peptidase_M18"/>
</dbReference>
<sequence>MENQLALELLDFIKESPTAYHGAHTVKNLLDKEGFKEIKESEKWNLVKGGKYYVMKNESAIISFEIGQGELEEDGFRLIGAHTDSPTFKIKPAAEIKVENTYVKLNTEVYGGPILSTWFDRPLSLAGRVALKGKSPLKPEIRLVNIDRPLLIIPNMAIHMNRSVNEGYAYNKQKDTLPLLGFVNEKFEKDGYLLTLLSEELGVEKKSILDFDLFLYEYEKGCLFGLDNEFISAGRLDDLWMVFTGIKALINSEANKATKVMVAVDNEEIGSLTAQGANSALLKTLLERIALALGKDKEGFFRALSNSVMISADLAHAVHPNQVEKHDPTNKPVLGGGPVIKMAASGSYSTDSYASAIFQAVCKEGGVSCQKFVNRSDVRGGTTIGPMSAADLCIPVVDMGAPLLGMHSARELAAVKDNYLTIQAFTKFYNI</sequence>
<dbReference type="SUPFAM" id="SSF53187">
    <property type="entry name" value="Zn-dependent exopeptidases"/>
    <property type="match status" value="1"/>
</dbReference>
<dbReference type="RefSeq" id="WP_143315815.1">
    <property type="nucleotide sequence ID" value="NZ_JACSRA010000015.1"/>
</dbReference>
<keyword evidence="4 9" id="KW-0645">Protease</keyword>
<keyword evidence="7 9" id="KW-0862">Zinc</keyword>
<evidence type="ECO:0000256" key="1">
    <source>
        <dbReference type="ARBA" id="ARBA00001947"/>
    </source>
</evidence>
<reference evidence="11 12" key="1">
    <citation type="submission" date="2020-08" db="EMBL/GenBank/DDBJ databases">
        <title>A Genomic Blueprint of the Chicken Gut Microbiome.</title>
        <authorList>
            <person name="Gilroy R."/>
            <person name="Ravi A."/>
            <person name="Getino M."/>
            <person name="Pursley I."/>
            <person name="Horton D.L."/>
            <person name="Alikhan N.-F."/>
            <person name="Baker D."/>
            <person name="Gharbi K."/>
            <person name="Hall N."/>
            <person name="Watson M."/>
            <person name="Adriaenssens E.M."/>
            <person name="Foster-Nyarko E."/>
            <person name="Jarju S."/>
            <person name="Secka A."/>
            <person name="Antonio M."/>
            <person name="Oren A."/>
            <person name="Chaudhuri R."/>
            <person name="La Ragione R.M."/>
            <person name="Hildebrand F."/>
            <person name="Pallen M.J."/>
        </authorList>
    </citation>
    <scope>NUCLEOTIDE SEQUENCE [LARGE SCALE GENOMIC DNA]</scope>
    <source>
        <strain evidence="11 12">Sa3CVN1</strain>
    </source>
</reference>
<dbReference type="Proteomes" id="UP000627781">
    <property type="component" value="Unassembled WGS sequence"/>
</dbReference>
<evidence type="ECO:0000313" key="11">
    <source>
        <dbReference type="EMBL" id="MBD7911808.1"/>
    </source>
</evidence>
<dbReference type="GO" id="GO:0004177">
    <property type="term" value="F:aminopeptidase activity"/>
    <property type="evidence" value="ECO:0007669"/>
    <property type="project" value="UniProtKB-KW"/>
</dbReference>
<keyword evidence="6 9" id="KW-0378">Hydrolase</keyword>
<evidence type="ECO:0000256" key="5">
    <source>
        <dbReference type="ARBA" id="ARBA00022723"/>
    </source>
</evidence>
<evidence type="ECO:0000256" key="9">
    <source>
        <dbReference type="RuleBase" id="RU004386"/>
    </source>
</evidence>
<evidence type="ECO:0000256" key="7">
    <source>
        <dbReference type="ARBA" id="ARBA00022833"/>
    </source>
</evidence>
<comment type="caution">
    <text evidence="11">The sequence shown here is derived from an EMBL/GenBank/DDBJ whole genome shotgun (WGS) entry which is preliminary data.</text>
</comment>
<accession>A0ABR8PUF8</accession>
<keyword evidence="8 9" id="KW-0482">Metalloprotease</keyword>
<protein>
    <recommendedName>
        <fullName evidence="10">M18 family aminopeptidase</fullName>
        <ecNumber evidence="10">3.4.11.-</ecNumber>
    </recommendedName>
</protein>
<dbReference type="InterPro" id="IPR023358">
    <property type="entry name" value="Peptidase_M18_dom2"/>
</dbReference>
<evidence type="ECO:0000256" key="6">
    <source>
        <dbReference type="ARBA" id="ARBA00022801"/>
    </source>
</evidence>
<gene>
    <name evidence="11" type="ORF">H9661_10600</name>
</gene>
<evidence type="ECO:0000256" key="8">
    <source>
        <dbReference type="ARBA" id="ARBA00023049"/>
    </source>
</evidence>
<dbReference type="PRINTS" id="PR00932">
    <property type="entry name" value="AMINO1PTASE"/>
</dbReference>
<dbReference type="PANTHER" id="PTHR28570:SF3">
    <property type="entry name" value="ASPARTYL AMINOPEPTIDASE"/>
    <property type="match status" value="1"/>
</dbReference>
<evidence type="ECO:0000313" key="12">
    <source>
        <dbReference type="Proteomes" id="UP000627781"/>
    </source>
</evidence>
<keyword evidence="12" id="KW-1185">Reference proteome</keyword>
<dbReference type="CDD" id="cd05658">
    <property type="entry name" value="M18_DAP"/>
    <property type="match status" value="1"/>
</dbReference>
<evidence type="ECO:0000256" key="2">
    <source>
        <dbReference type="ARBA" id="ARBA00008290"/>
    </source>
</evidence>
<evidence type="ECO:0000256" key="10">
    <source>
        <dbReference type="RuleBase" id="RU004387"/>
    </source>
</evidence>
<name>A0ABR8PUF8_9CLOT</name>
<proteinExistence type="inferred from homology"/>
<dbReference type="PANTHER" id="PTHR28570">
    <property type="entry name" value="ASPARTYL AMINOPEPTIDASE"/>
    <property type="match status" value="1"/>
</dbReference>
<organism evidence="11 12">
    <name type="scientific">Clostridium cibarium</name>
    <dbReference type="NCBI Taxonomy" id="2762247"/>
    <lineage>
        <taxon>Bacteria</taxon>
        <taxon>Bacillati</taxon>
        <taxon>Bacillota</taxon>
        <taxon>Clostridia</taxon>
        <taxon>Eubacteriales</taxon>
        <taxon>Clostridiaceae</taxon>
        <taxon>Clostridium</taxon>
    </lineage>
</organism>
<keyword evidence="5 9" id="KW-0479">Metal-binding</keyword>